<proteinExistence type="predicted"/>
<protein>
    <submittedName>
        <fullName evidence="1">DNA-binding protein</fullName>
    </submittedName>
</protein>
<accession>A0A5C5BCU5</accession>
<name>A0A5C5BCU5_9MICO</name>
<dbReference type="InterPro" id="IPR012340">
    <property type="entry name" value="NA-bd_OB-fold"/>
</dbReference>
<evidence type="ECO:0000313" key="2">
    <source>
        <dbReference type="Proteomes" id="UP000313849"/>
    </source>
</evidence>
<organism evidence="1 2">
    <name type="scientific">Miniimonas arenae</name>
    <dbReference type="NCBI Taxonomy" id="676201"/>
    <lineage>
        <taxon>Bacteria</taxon>
        <taxon>Bacillati</taxon>
        <taxon>Actinomycetota</taxon>
        <taxon>Actinomycetes</taxon>
        <taxon>Micrococcales</taxon>
        <taxon>Beutenbergiaceae</taxon>
        <taxon>Miniimonas</taxon>
    </lineage>
</organism>
<dbReference type="GO" id="GO:0003677">
    <property type="term" value="F:DNA binding"/>
    <property type="evidence" value="ECO:0007669"/>
    <property type="project" value="UniProtKB-KW"/>
</dbReference>
<evidence type="ECO:0000313" key="1">
    <source>
        <dbReference type="EMBL" id="TNU76095.1"/>
    </source>
</evidence>
<gene>
    <name evidence="1" type="ORF">FH969_04725</name>
</gene>
<sequence>MGATSARVGWLASHAELQASEQRSWVERYQTEDIAALQPRHRSRVAGVLRSVTYAPVGSTTALRAELFDGTGSIELCWTGRRDVPGIVPGRRLLATGMVARGEARQARLLMFNPRYDLIATRPGAG</sequence>
<dbReference type="OrthoDB" id="3268233at2"/>
<dbReference type="EMBL" id="VENP01000011">
    <property type="protein sequence ID" value="TNU76095.1"/>
    <property type="molecule type" value="Genomic_DNA"/>
</dbReference>
<dbReference type="AlphaFoldDB" id="A0A5C5BCU5"/>
<comment type="caution">
    <text evidence="1">The sequence shown here is derived from an EMBL/GenBank/DDBJ whole genome shotgun (WGS) entry which is preliminary data.</text>
</comment>
<keyword evidence="1" id="KW-0238">DNA-binding</keyword>
<dbReference type="Proteomes" id="UP000313849">
    <property type="component" value="Unassembled WGS sequence"/>
</dbReference>
<reference evidence="1 2" key="1">
    <citation type="submission" date="2019-06" db="EMBL/GenBank/DDBJ databases">
        <title>Draft genome sequence of Miniimonas arenae KCTC 19750T isolated from sea sand.</title>
        <authorList>
            <person name="Park S.-J."/>
        </authorList>
    </citation>
    <scope>NUCLEOTIDE SEQUENCE [LARGE SCALE GENOMIC DNA]</scope>
    <source>
        <strain evidence="1 2">KCTC 19750</strain>
    </source>
</reference>
<dbReference type="Gene3D" id="2.40.50.140">
    <property type="entry name" value="Nucleic acid-binding proteins"/>
    <property type="match status" value="1"/>
</dbReference>
<keyword evidence="2" id="KW-1185">Reference proteome</keyword>
<dbReference type="RefSeq" id="WP_139986313.1">
    <property type="nucleotide sequence ID" value="NZ_VENP01000011.1"/>
</dbReference>